<reference evidence="9 10" key="1">
    <citation type="journal article" date="2018" name="Evol. Lett.">
        <title>Horizontal gene cluster transfer increased hallucinogenic mushroom diversity.</title>
        <authorList>
            <person name="Reynolds H.T."/>
            <person name="Vijayakumar V."/>
            <person name="Gluck-Thaler E."/>
            <person name="Korotkin H.B."/>
            <person name="Matheny P.B."/>
            <person name="Slot J.C."/>
        </authorList>
    </citation>
    <scope>NUCLEOTIDE SEQUENCE [LARGE SCALE GENOMIC DNA]</scope>
    <source>
        <strain evidence="9 10">2629</strain>
    </source>
</reference>
<sequence length="426" mass="48206">MRMLHHIKQTRIRPSLLSRSFSSGPPENTALHFYQNRQLELYASKEAKRLTLRQLVYYGRSMTDERLIKSANYVRTELPVRIAHRLRDLQALPYIVVTQEGVAKVYELYWSAFEKFRRYPPITTIEENAKFCDFVSALLDEHAPVIPNLSLGLSLSSPYLSPDKLDAFMRRMLVSRISRRVLAEHHIALSKAYSGHGLNSQSEPHVGIIFTGLSIKRSVERCVNILYQNKTLATDFLKDSNSKLPQIQLEGHLDTQFAYIPEHLDYIIFELLKNSMRAVYVNHQHKEAIPPIQVTIVAGDHDVGIRISDQGGGLRNFQDKAVRPSDLFSFSHVRNAERLEDARIDALRDASVSGKGLRATIDEQINQKADGHDALSRKSIGIGLPMSHIYATYFGGSLDLVSLDGWGTDAYVRLPKLGTNLEGIEV</sequence>
<protein>
    <recommendedName>
        <fullName evidence="7">Protein-serine/threonine kinase</fullName>
        <ecNumber evidence="7">2.7.11.-</ecNumber>
    </recommendedName>
</protein>
<dbReference type="InParanoid" id="A0A409Y697"/>
<dbReference type="PANTHER" id="PTHR11947">
    <property type="entry name" value="PYRUVATE DEHYDROGENASE KINASE"/>
    <property type="match status" value="1"/>
</dbReference>
<dbReference type="Gene3D" id="3.30.565.10">
    <property type="entry name" value="Histidine kinase-like ATPase, C-terminal domain"/>
    <property type="match status" value="1"/>
</dbReference>
<accession>A0A409Y697</accession>
<evidence type="ECO:0000256" key="3">
    <source>
        <dbReference type="ARBA" id="ARBA00022741"/>
    </source>
</evidence>
<dbReference type="Gene3D" id="1.20.140.20">
    <property type="entry name" value="Alpha-ketoacid/pyruvate dehydrogenase kinase, N-terminal domain"/>
    <property type="match status" value="1"/>
</dbReference>
<dbReference type="EMBL" id="NHTK01001382">
    <property type="protein sequence ID" value="PPQ98556.1"/>
    <property type="molecule type" value="Genomic_DNA"/>
</dbReference>
<dbReference type="OrthoDB" id="3264224at2759"/>
<dbReference type="InterPro" id="IPR018955">
    <property type="entry name" value="BCDHK/PDK_N"/>
</dbReference>
<keyword evidence="6 7" id="KW-0496">Mitochondrion</keyword>
<evidence type="ECO:0000256" key="7">
    <source>
        <dbReference type="RuleBase" id="RU366032"/>
    </source>
</evidence>
<dbReference type="GO" id="GO:0005759">
    <property type="term" value="C:mitochondrial matrix"/>
    <property type="evidence" value="ECO:0007669"/>
    <property type="project" value="UniProtKB-SubCell"/>
</dbReference>
<evidence type="ECO:0000259" key="8">
    <source>
        <dbReference type="Pfam" id="PF10436"/>
    </source>
</evidence>
<comment type="caution">
    <text evidence="9">The sequence shown here is derived from an EMBL/GenBank/DDBJ whole genome shotgun (WGS) entry which is preliminary data.</text>
</comment>
<dbReference type="SUPFAM" id="SSF69012">
    <property type="entry name" value="alpha-ketoacid dehydrogenase kinase, N-terminal domain"/>
    <property type="match status" value="1"/>
</dbReference>
<dbReference type="AlphaFoldDB" id="A0A409Y697"/>
<dbReference type="SUPFAM" id="SSF55874">
    <property type="entry name" value="ATPase domain of HSP90 chaperone/DNA topoisomerase II/histidine kinase"/>
    <property type="match status" value="1"/>
</dbReference>
<evidence type="ECO:0000256" key="5">
    <source>
        <dbReference type="ARBA" id="ARBA00022840"/>
    </source>
</evidence>
<organism evidence="9 10">
    <name type="scientific">Panaeolus cyanescens</name>
    <dbReference type="NCBI Taxonomy" id="181874"/>
    <lineage>
        <taxon>Eukaryota</taxon>
        <taxon>Fungi</taxon>
        <taxon>Dikarya</taxon>
        <taxon>Basidiomycota</taxon>
        <taxon>Agaricomycotina</taxon>
        <taxon>Agaricomycetes</taxon>
        <taxon>Agaricomycetidae</taxon>
        <taxon>Agaricales</taxon>
        <taxon>Agaricineae</taxon>
        <taxon>Galeropsidaceae</taxon>
        <taxon>Panaeolus</taxon>
    </lineage>
</organism>
<comment type="similarity">
    <text evidence="1 7">Belongs to the PDK/BCKDK protein kinase family.</text>
</comment>
<dbReference type="Proteomes" id="UP000284842">
    <property type="component" value="Unassembled WGS sequence"/>
</dbReference>
<dbReference type="InterPro" id="IPR039028">
    <property type="entry name" value="BCKD/PDK"/>
</dbReference>
<name>A0A409Y697_9AGAR</name>
<dbReference type="STRING" id="181874.A0A409Y697"/>
<proteinExistence type="inferred from homology"/>
<evidence type="ECO:0000313" key="10">
    <source>
        <dbReference type="Proteomes" id="UP000284842"/>
    </source>
</evidence>
<keyword evidence="10" id="KW-1185">Reference proteome</keyword>
<comment type="subcellular location">
    <subcellularLocation>
        <location evidence="7">Mitochondrion matrix</location>
    </subcellularLocation>
</comment>
<dbReference type="Pfam" id="PF10436">
    <property type="entry name" value="BCDHK_Adom3"/>
    <property type="match status" value="1"/>
</dbReference>
<feature type="domain" description="Branched-chain alpha-ketoacid dehydrogenase kinase/Pyruvate dehydrogenase kinase N-terminal" evidence="8">
    <location>
        <begin position="49"/>
        <end position="209"/>
    </location>
</feature>
<dbReference type="GO" id="GO:0004740">
    <property type="term" value="F:pyruvate dehydrogenase (acetyl-transferring) kinase activity"/>
    <property type="evidence" value="ECO:0007669"/>
    <property type="project" value="TreeGrafter"/>
</dbReference>
<keyword evidence="5 7" id="KW-0067">ATP-binding</keyword>
<dbReference type="GO" id="GO:0010906">
    <property type="term" value="P:regulation of glucose metabolic process"/>
    <property type="evidence" value="ECO:0007669"/>
    <property type="project" value="TreeGrafter"/>
</dbReference>
<dbReference type="EC" id="2.7.11.-" evidence="7"/>
<dbReference type="GO" id="GO:0005524">
    <property type="term" value="F:ATP binding"/>
    <property type="evidence" value="ECO:0007669"/>
    <property type="project" value="UniProtKB-UniRule"/>
</dbReference>
<gene>
    <name evidence="9" type="ORF">CVT24_004047</name>
</gene>
<keyword evidence="2 7" id="KW-0808">Transferase</keyword>
<evidence type="ECO:0000256" key="2">
    <source>
        <dbReference type="ARBA" id="ARBA00022679"/>
    </source>
</evidence>
<dbReference type="InterPro" id="IPR036890">
    <property type="entry name" value="HATPase_C_sf"/>
</dbReference>
<dbReference type="PANTHER" id="PTHR11947:SF25">
    <property type="entry name" value="[PYRUVATE DEHYDROGENASE (ACETYL-TRANSFERRING)] KINASE 2, MITOCHONDRIAL"/>
    <property type="match status" value="1"/>
</dbReference>
<dbReference type="InterPro" id="IPR036784">
    <property type="entry name" value="AK/P_DHK_N_sf"/>
</dbReference>
<keyword evidence="3 7" id="KW-0547">Nucleotide-binding</keyword>
<evidence type="ECO:0000256" key="1">
    <source>
        <dbReference type="ARBA" id="ARBA00006155"/>
    </source>
</evidence>
<evidence type="ECO:0000313" key="9">
    <source>
        <dbReference type="EMBL" id="PPQ98556.1"/>
    </source>
</evidence>
<keyword evidence="4 7" id="KW-0418">Kinase</keyword>
<evidence type="ECO:0000256" key="4">
    <source>
        <dbReference type="ARBA" id="ARBA00022777"/>
    </source>
</evidence>
<evidence type="ECO:0000256" key="6">
    <source>
        <dbReference type="ARBA" id="ARBA00023128"/>
    </source>
</evidence>